<feature type="compositionally biased region" description="Acidic residues" evidence="8">
    <location>
        <begin position="14"/>
        <end position="28"/>
    </location>
</feature>
<feature type="compositionally biased region" description="Basic and acidic residues" evidence="8">
    <location>
        <begin position="29"/>
        <end position="44"/>
    </location>
</feature>
<evidence type="ECO:0000256" key="4">
    <source>
        <dbReference type="ARBA" id="ARBA00022737"/>
    </source>
</evidence>
<evidence type="ECO:0000259" key="9">
    <source>
        <dbReference type="Pfam" id="PF18346"/>
    </source>
</evidence>
<name>A0ABN9REY9_9DINO</name>
<keyword evidence="11" id="KW-1185">Reference proteome</keyword>
<dbReference type="EMBL" id="CAUYUJ010006513">
    <property type="protein sequence ID" value="CAK0817589.1"/>
    <property type="molecule type" value="Genomic_DNA"/>
</dbReference>
<keyword evidence="5" id="KW-0863">Zinc-finger</keyword>
<comment type="pathway">
    <text evidence="1">Protein modification; protein ubiquitination.</text>
</comment>
<keyword evidence="7" id="KW-0862">Zinc</keyword>
<feature type="region of interest" description="Disordered" evidence="8">
    <location>
        <begin position="1"/>
        <end position="63"/>
    </location>
</feature>
<accession>A0ABN9REY9</accession>
<protein>
    <recommendedName>
        <fullName evidence="9">Mind bomb SH3 repeat domain-containing protein</fullName>
    </recommendedName>
</protein>
<evidence type="ECO:0000256" key="3">
    <source>
        <dbReference type="ARBA" id="ARBA00022723"/>
    </source>
</evidence>
<dbReference type="Proteomes" id="UP001189429">
    <property type="component" value="Unassembled WGS sequence"/>
</dbReference>
<evidence type="ECO:0000256" key="8">
    <source>
        <dbReference type="SAM" id="MobiDB-lite"/>
    </source>
</evidence>
<keyword evidence="2" id="KW-0808">Transferase</keyword>
<feature type="domain" description="Mind bomb SH3 repeat" evidence="9">
    <location>
        <begin position="524"/>
        <end position="577"/>
    </location>
</feature>
<evidence type="ECO:0000256" key="5">
    <source>
        <dbReference type="ARBA" id="ARBA00022771"/>
    </source>
</evidence>
<keyword evidence="4" id="KW-0677">Repeat</keyword>
<keyword evidence="6" id="KW-0833">Ubl conjugation pathway</keyword>
<feature type="compositionally biased region" description="Low complexity" evidence="8">
    <location>
        <begin position="47"/>
        <end position="63"/>
    </location>
</feature>
<evidence type="ECO:0000256" key="1">
    <source>
        <dbReference type="ARBA" id="ARBA00004906"/>
    </source>
</evidence>
<reference evidence="10" key="1">
    <citation type="submission" date="2023-10" db="EMBL/GenBank/DDBJ databases">
        <authorList>
            <person name="Chen Y."/>
            <person name="Shah S."/>
            <person name="Dougan E. K."/>
            <person name="Thang M."/>
            <person name="Chan C."/>
        </authorList>
    </citation>
    <scope>NUCLEOTIDE SEQUENCE [LARGE SCALE GENOMIC DNA]</scope>
</reference>
<evidence type="ECO:0000256" key="2">
    <source>
        <dbReference type="ARBA" id="ARBA00022679"/>
    </source>
</evidence>
<feature type="region of interest" description="Disordered" evidence="8">
    <location>
        <begin position="315"/>
        <end position="336"/>
    </location>
</feature>
<comment type="caution">
    <text evidence="10">The sequence shown here is derived from an EMBL/GenBank/DDBJ whole genome shotgun (WGS) entry which is preliminary data.</text>
</comment>
<dbReference type="Pfam" id="PF18346">
    <property type="entry name" value="SH3_15"/>
    <property type="match status" value="1"/>
</dbReference>
<sequence length="943" mass="99067">MEAAPQSDLVAMDSAEEGDEDEEESSEGLEERDGPSEEDLRIEALRAQQADSGGAGSSTAGSDAAAQSAGAAARADGAAADGEPVHSVYVVLPEGFEGIPIDVIFDDATQTRILDTCRRSLGHDGFRRLWPSGRRDFLEAMRRGLEESGRGTVARALRLGQARALVARLTDFVAAELGVDREGAALVAGGPAGEGGGAGAGAGGAGGAAEGEPDANARIYSVLFVLPDEMRDMLDVILPEILPRMVDVCRRHRDFQMSWPAGPAEMERSLRERVAQSGRGPLLHGMRRTQAEAVRDQLADLFAVEVVMDREAAARVQERERRSRPPPRPPPTALLARLPPGARVRVAAVADGDGGVAAVQELQRGFGGLGEEARACLGREGVVAAYAPAEHSAWAVRVTCALDSGSCSYSWNPSNVALLLPVEAEAAGAGEGAAASAGGQASSAAAAAQERCAEVLLAGGDDLLAGDPAIFHLDGVWQAGRVVAVGSEDAPCTVTAVDGHTEHSVMRRHVHAVVALEAPPEALSIGAVVQITASLEEARSMQRGRWSDELERCLGQRGTVVEIRDHHRVVVNCPSLATITTWATPCLRIDRSQGLLCLDLHDHPLWWCSGLARPGACAACGEAPTEAFCCLRPGSDARVCGACAAAYAPAPGALAQVHSRHHLRPLVRAALPRGLAQGKWPCAGELTPGGCRGARAVRAAAQPVDVVWADVECEFVLCSACLEDEALGEATEETRRADLEGLPRSAPRIAAALRRHPSEVFALAEAGLFTSLAASLADDRGARGLALDLGAWLAAAPPTRADVGPTLVETEEGTWAEAHVVSEEADDFGGTWTDEKEPGRWIRSIEGDTIYPAVVGAEARGAAVLEVSGCGIPEFNGQYVPDGTKNNRTKFRKACEGLQTCNYSDGSWYLCHNHSGSWYECRDSSAYSATPPSSGWVVGERGQ</sequence>
<dbReference type="InterPro" id="IPR040847">
    <property type="entry name" value="SH3_15"/>
</dbReference>
<proteinExistence type="predicted"/>
<evidence type="ECO:0000313" key="11">
    <source>
        <dbReference type="Proteomes" id="UP001189429"/>
    </source>
</evidence>
<keyword evidence="3" id="KW-0479">Metal-binding</keyword>
<evidence type="ECO:0000256" key="6">
    <source>
        <dbReference type="ARBA" id="ARBA00022786"/>
    </source>
</evidence>
<gene>
    <name evidence="10" type="ORF">PCOR1329_LOCUS20153</name>
</gene>
<feature type="non-terminal residue" evidence="10">
    <location>
        <position position="943"/>
    </location>
</feature>
<evidence type="ECO:0000256" key="7">
    <source>
        <dbReference type="ARBA" id="ARBA00022833"/>
    </source>
</evidence>
<organism evidence="10 11">
    <name type="scientific">Prorocentrum cordatum</name>
    <dbReference type="NCBI Taxonomy" id="2364126"/>
    <lineage>
        <taxon>Eukaryota</taxon>
        <taxon>Sar</taxon>
        <taxon>Alveolata</taxon>
        <taxon>Dinophyceae</taxon>
        <taxon>Prorocentrales</taxon>
        <taxon>Prorocentraceae</taxon>
        <taxon>Prorocentrum</taxon>
    </lineage>
</organism>
<evidence type="ECO:0000313" key="10">
    <source>
        <dbReference type="EMBL" id="CAK0817589.1"/>
    </source>
</evidence>